<evidence type="ECO:0000313" key="2">
    <source>
        <dbReference type="EMBL" id="PAA92834.1"/>
    </source>
</evidence>
<organism evidence="2 3">
    <name type="scientific">Macrostomum lignano</name>
    <dbReference type="NCBI Taxonomy" id="282301"/>
    <lineage>
        <taxon>Eukaryota</taxon>
        <taxon>Metazoa</taxon>
        <taxon>Spiralia</taxon>
        <taxon>Lophotrochozoa</taxon>
        <taxon>Platyhelminthes</taxon>
        <taxon>Rhabditophora</taxon>
        <taxon>Macrostomorpha</taxon>
        <taxon>Macrostomida</taxon>
        <taxon>Macrostomidae</taxon>
        <taxon>Macrostomum</taxon>
    </lineage>
</organism>
<protein>
    <submittedName>
        <fullName evidence="2">Uncharacterized protein</fullName>
    </submittedName>
</protein>
<dbReference type="EMBL" id="NIVC01000038">
    <property type="protein sequence ID" value="PAA92834.1"/>
    <property type="molecule type" value="Genomic_DNA"/>
</dbReference>
<evidence type="ECO:0000313" key="1">
    <source>
        <dbReference type="EMBL" id="PAA66911.1"/>
    </source>
</evidence>
<evidence type="ECO:0000313" key="3">
    <source>
        <dbReference type="Proteomes" id="UP000215902"/>
    </source>
</evidence>
<accession>A0A267H573</accession>
<dbReference type="Proteomes" id="UP000215902">
    <property type="component" value="Unassembled WGS sequence"/>
</dbReference>
<gene>
    <name evidence="1" type="ORF">BOX15_Mlig004435g1</name>
    <name evidence="2" type="ORF">BOX15_Mlig004435g2</name>
</gene>
<dbReference type="EMBL" id="NIVC01001521">
    <property type="protein sequence ID" value="PAA66911.1"/>
    <property type="molecule type" value="Genomic_DNA"/>
</dbReference>
<proteinExistence type="predicted"/>
<reference evidence="2 3" key="1">
    <citation type="submission" date="2017-06" db="EMBL/GenBank/DDBJ databases">
        <title>A platform for efficient transgenesis in Macrostomum lignano, a flatworm model organism for stem cell research.</title>
        <authorList>
            <person name="Berezikov E."/>
        </authorList>
    </citation>
    <scope>NUCLEOTIDE SEQUENCE [LARGE SCALE GENOMIC DNA]</scope>
    <source>
        <strain evidence="2">DV1</strain>
        <tissue evidence="2">Whole organism</tissue>
    </source>
</reference>
<keyword evidence="3" id="KW-1185">Reference proteome</keyword>
<name>A0A267H573_9PLAT</name>
<dbReference type="AlphaFoldDB" id="A0A267H573"/>
<comment type="caution">
    <text evidence="2">The sequence shown here is derived from an EMBL/GenBank/DDBJ whole genome shotgun (WGS) entry which is preliminary data.</text>
</comment>
<sequence length="70" mass="8146">MEKTGQTKTSIHRIFPLLKKHLRGRIFDHRDNLEGEVRRVLMHEIPRRAYADAINACILHAMDQVLQAEG</sequence>